<proteinExistence type="predicted"/>
<dbReference type="RefSeq" id="WP_179503611.1">
    <property type="nucleotide sequence ID" value="NZ_JACCAA010000001.1"/>
</dbReference>
<accession>A0A7Y9S632</accession>
<gene>
    <name evidence="1" type="ORF">BJ980_003636</name>
</gene>
<comment type="caution">
    <text evidence="1">The sequence shown here is derived from an EMBL/GenBank/DDBJ whole genome shotgun (WGS) entry which is preliminary data.</text>
</comment>
<reference evidence="1 2" key="1">
    <citation type="submission" date="2020-07" db="EMBL/GenBank/DDBJ databases">
        <title>Sequencing the genomes of 1000 actinobacteria strains.</title>
        <authorList>
            <person name="Klenk H.-P."/>
        </authorList>
    </citation>
    <scope>NUCLEOTIDE SEQUENCE [LARGE SCALE GENOMIC DNA]</scope>
    <source>
        <strain evidence="1 2">DSM 23819</strain>
    </source>
</reference>
<evidence type="ECO:0000313" key="2">
    <source>
        <dbReference type="Proteomes" id="UP000540656"/>
    </source>
</evidence>
<evidence type="ECO:0000313" key="1">
    <source>
        <dbReference type="EMBL" id="NYG60713.1"/>
    </source>
</evidence>
<dbReference type="AlphaFoldDB" id="A0A7Y9S632"/>
<sequence>MTTRTLLDEATTELVRGGWHPEDVSGELGFDAIRVDESDRERLMTVEKIIFNLDPDARRLAA</sequence>
<organism evidence="1 2">
    <name type="scientific">Nocardioides daedukensis</name>
    <dbReference type="NCBI Taxonomy" id="634462"/>
    <lineage>
        <taxon>Bacteria</taxon>
        <taxon>Bacillati</taxon>
        <taxon>Actinomycetota</taxon>
        <taxon>Actinomycetes</taxon>
        <taxon>Propionibacteriales</taxon>
        <taxon>Nocardioidaceae</taxon>
        <taxon>Nocardioides</taxon>
    </lineage>
</organism>
<name>A0A7Y9S632_9ACTN</name>
<dbReference type="EMBL" id="JACCAA010000001">
    <property type="protein sequence ID" value="NYG60713.1"/>
    <property type="molecule type" value="Genomic_DNA"/>
</dbReference>
<protein>
    <submittedName>
        <fullName evidence="1">Uncharacterized protein</fullName>
    </submittedName>
</protein>
<keyword evidence="2" id="KW-1185">Reference proteome</keyword>
<dbReference type="Proteomes" id="UP000540656">
    <property type="component" value="Unassembled WGS sequence"/>
</dbReference>